<comment type="caution">
    <text evidence="2">The sequence shown here is derived from an EMBL/GenBank/DDBJ whole genome shotgun (WGS) entry which is preliminary data.</text>
</comment>
<feature type="signal peptide" evidence="1">
    <location>
        <begin position="1"/>
        <end position="19"/>
    </location>
</feature>
<dbReference type="RefSeq" id="WP_217779124.1">
    <property type="nucleotide sequence ID" value="NZ_JAHRWL010000002.1"/>
</dbReference>
<dbReference type="EMBL" id="JAHRWL010000002">
    <property type="protein sequence ID" value="MBV2360768.1"/>
    <property type="molecule type" value="Genomic_DNA"/>
</dbReference>
<dbReference type="Proteomes" id="UP001166293">
    <property type="component" value="Unassembled WGS sequence"/>
</dbReference>
<feature type="chain" id="PRO_5045364580" evidence="1">
    <location>
        <begin position="20"/>
        <end position="102"/>
    </location>
</feature>
<evidence type="ECO:0000313" key="3">
    <source>
        <dbReference type="Proteomes" id="UP001166293"/>
    </source>
</evidence>
<evidence type="ECO:0000256" key="1">
    <source>
        <dbReference type="SAM" id="SignalP"/>
    </source>
</evidence>
<organism evidence="2 3">
    <name type="scientific">Thalassococcus arenae</name>
    <dbReference type="NCBI Taxonomy" id="2851652"/>
    <lineage>
        <taxon>Bacteria</taxon>
        <taxon>Pseudomonadati</taxon>
        <taxon>Pseudomonadota</taxon>
        <taxon>Alphaproteobacteria</taxon>
        <taxon>Rhodobacterales</taxon>
        <taxon>Roseobacteraceae</taxon>
        <taxon>Thalassococcus</taxon>
    </lineage>
</organism>
<keyword evidence="1" id="KW-0732">Signal</keyword>
<proteinExistence type="predicted"/>
<sequence length="102" mass="10637">MRSVLAVLTACALPGLAAAQVCVRNDSGAEHLFAAEIKGGARIVRWLASGEELCARGGGDGVVSVFESADALEGCSRLVPSGRTEALLHYADFDRCAWSSNQ</sequence>
<evidence type="ECO:0000313" key="2">
    <source>
        <dbReference type="EMBL" id="MBV2360768.1"/>
    </source>
</evidence>
<name>A0ABS6N9W0_9RHOB</name>
<accession>A0ABS6N9W0</accession>
<keyword evidence="3" id="KW-1185">Reference proteome</keyword>
<gene>
    <name evidence="2" type="ORF">KUH32_13360</name>
</gene>
<protein>
    <submittedName>
        <fullName evidence="2">Uncharacterized protein</fullName>
    </submittedName>
</protein>
<reference evidence="2" key="1">
    <citation type="submission" date="2021-06" db="EMBL/GenBank/DDBJ databases">
        <title>Thalassococcus sp. CAU 1522 isolated from sea sand, Republic of Korea.</title>
        <authorList>
            <person name="Kim W."/>
        </authorList>
    </citation>
    <scope>NUCLEOTIDE SEQUENCE</scope>
    <source>
        <strain evidence="2">CAU 1522</strain>
    </source>
</reference>